<accession>A0A366HF78</accession>
<organism evidence="2 3">
    <name type="scientific">Roseimicrobium gellanilyticum</name>
    <dbReference type="NCBI Taxonomy" id="748857"/>
    <lineage>
        <taxon>Bacteria</taxon>
        <taxon>Pseudomonadati</taxon>
        <taxon>Verrucomicrobiota</taxon>
        <taxon>Verrucomicrobiia</taxon>
        <taxon>Verrucomicrobiales</taxon>
        <taxon>Verrucomicrobiaceae</taxon>
        <taxon>Roseimicrobium</taxon>
    </lineage>
</organism>
<comment type="caution">
    <text evidence="2">The sequence shown here is derived from an EMBL/GenBank/DDBJ whole genome shotgun (WGS) entry which is preliminary data.</text>
</comment>
<evidence type="ECO:0000313" key="3">
    <source>
        <dbReference type="Proteomes" id="UP000253426"/>
    </source>
</evidence>
<evidence type="ECO:0000313" key="2">
    <source>
        <dbReference type="EMBL" id="RBP40364.1"/>
    </source>
</evidence>
<name>A0A366HF78_9BACT</name>
<reference evidence="2 3" key="1">
    <citation type="submission" date="2018-06" db="EMBL/GenBank/DDBJ databases">
        <title>Genomic Encyclopedia of Type Strains, Phase IV (KMG-IV): sequencing the most valuable type-strain genomes for metagenomic binning, comparative biology and taxonomic classification.</title>
        <authorList>
            <person name="Goeker M."/>
        </authorList>
    </citation>
    <scope>NUCLEOTIDE SEQUENCE [LARGE SCALE GENOMIC DNA]</scope>
    <source>
        <strain evidence="2 3">DSM 25532</strain>
    </source>
</reference>
<feature type="transmembrane region" description="Helical" evidence="1">
    <location>
        <begin position="20"/>
        <end position="41"/>
    </location>
</feature>
<dbReference type="EMBL" id="QNRR01000008">
    <property type="protein sequence ID" value="RBP40364.1"/>
    <property type="molecule type" value="Genomic_DNA"/>
</dbReference>
<protein>
    <submittedName>
        <fullName evidence="2">Uncharacterized protein</fullName>
    </submittedName>
</protein>
<dbReference type="AlphaFoldDB" id="A0A366HF78"/>
<sequence>MPLDFDFGDLGDIFTSGDVWTWFQLTGSFLVWLVTFGQVWLMDSHEHWSGFIGLMFHVALIAGLTYSFGGSDVQHERPPAAKVEAVPVPKAS</sequence>
<keyword evidence="1" id="KW-0472">Membrane</keyword>
<feature type="transmembrane region" description="Helical" evidence="1">
    <location>
        <begin position="48"/>
        <end position="69"/>
    </location>
</feature>
<keyword evidence="3" id="KW-1185">Reference proteome</keyword>
<proteinExistence type="predicted"/>
<dbReference type="RefSeq" id="WP_113960237.1">
    <property type="nucleotide sequence ID" value="NZ_QNRR01000008.1"/>
</dbReference>
<evidence type="ECO:0000256" key="1">
    <source>
        <dbReference type="SAM" id="Phobius"/>
    </source>
</evidence>
<dbReference type="Proteomes" id="UP000253426">
    <property type="component" value="Unassembled WGS sequence"/>
</dbReference>
<gene>
    <name evidence="2" type="ORF">DES53_10871</name>
</gene>
<keyword evidence="1" id="KW-1133">Transmembrane helix</keyword>
<keyword evidence="1" id="KW-0812">Transmembrane</keyword>